<dbReference type="Pfam" id="PF02321">
    <property type="entry name" value="OEP"/>
    <property type="match status" value="1"/>
</dbReference>
<evidence type="ECO:0000256" key="2">
    <source>
        <dbReference type="ARBA" id="ARBA00007613"/>
    </source>
</evidence>
<proteinExistence type="inferred from homology"/>
<evidence type="ECO:0000256" key="4">
    <source>
        <dbReference type="ARBA" id="ARBA00022452"/>
    </source>
</evidence>
<name>A0ABN1LC41_9ALTE</name>
<dbReference type="Gene3D" id="1.20.1600.10">
    <property type="entry name" value="Outer membrane efflux proteins (OEP)"/>
    <property type="match status" value="1"/>
</dbReference>
<protein>
    <submittedName>
        <fullName evidence="10">TolC family protein</fullName>
    </submittedName>
</protein>
<keyword evidence="7" id="KW-0998">Cell outer membrane</keyword>
<keyword evidence="5" id="KW-0812">Transmembrane</keyword>
<keyword evidence="3" id="KW-0813">Transport</keyword>
<evidence type="ECO:0000313" key="11">
    <source>
        <dbReference type="Proteomes" id="UP001500359"/>
    </source>
</evidence>
<dbReference type="PANTHER" id="PTHR30026">
    <property type="entry name" value="OUTER MEMBRANE PROTEIN TOLC"/>
    <property type="match status" value="1"/>
</dbReference>
<dbReference type="EMBL" id="BAAAFD010000001">
    <property type="protein sequence ID" value="GAA0852126.1"/>
    <property type="molecule type" value="Genomic_DNA"/>
</dbReference>
<evidence type="ECO:0000256" key="6">
    <source>
        <dbReference type="ARBA" id="ARBA00023136"/>
    </source>
</evidence>
<keyword evidence="4" id="KW-1134">Transmembrane beta strand</keyword>
<keyword evidence="6" id="KW-0472">Membrane</keyword>
<feature type="chain" id="PRO_5047121404" evidence="9">
    <location>
        <begin position="21"/>
        <end position="449"/>
    </location>
</feature>
<dbReference type="Proteomes" id="UP001500359">
    <property type="component" value="Unassembled WGS sequence"/>
</dbReference>
<evidence type="ECO:0000256" key="7">
    <source>
        <dbReference type="ARBA" id="ARBA00023237"/>
    </source>
</evidence>
<dbReference type="RefSeq" id="WP_343855626.1">
    <property type="nucleotide sequence ID" value="NZ_BAAAFD010000001.1"/>
</dbReference>
<feature type="coiled-coil region" evidence="8">
    <location>
        <begin position="400"/>
        <end position="427"/>
    </location>
</feature>
<gene>
    <name evidence="10" type="ORF">GCM10009114_01240</name>
</gene>
<keyword evidence="11" id="KW-1185">Reference proteome</keyword>
<comment type="subcellular location">
    <subcellularLocation>
        <location evidence="1">Cell outer membrane</location>
    </subcellularLocation>
</comment>
<accession>A0ABN1LC41</accession>
<evidence type="ECO:0000256" key="5">
    <source>
        <dbReference type="ARBA" id="ARBA00022692"/>
    </source>
</evidence>
<sequence length="449" mass="50509">MCPLKLTVLMSAMIITTANANGLEALSIDKAITLAIQNDPWLAGNKYRETAIRENSVAANTYPEPVVSVGVANLPVDGFVFNQEPMTQLKFGVSQMLPKGDSLAIRSQQLQQTAQQFPFQREDRIAQLRMTVSSLWFDVYRAQQSIQLIEQDRQLFAQLGEIAQVNYSSALGNVRQQDIVRAQLELSRLDDRLTGLRAQERQASALLMEWIVQPEQQWQLSQSLQVKLDENLNQITPIPEQTLNAIAINDQRLLGRLLQAHPSIMSIEQRISASDSSIELAKQDYQPQWGLNASYAYRADDSSGASRADFFSIGVTVQVPLFTSNKQDRQVSAAVNEKEAMKTDKLLMLRSMMYKLQSAYAEYQGLKERQQLYKNAILVQMREQAEASLTAYTNDDGDFAEVVRARIADLNARLDALNIQTNLLKARVQIQYFLTQSTIGLTSPMEQLP</sequence>
<keyword evidence="9" id="KW-0732">Signal</keyword>
<evidence type="ECO:0000256" key="9">
    <source>
        <dbReference type="SAM" id="SignalP"/>
    </source>
</evidence>
<evidence type="ECO:0000313" key="10">
    <source>
        <dbReference type="EMBL" id="GAA0852126.1"/>
    </source>
</evidence>
<dbReference type="InterPro" id="IPR051906">
    <property type="entry name" value="TolC-like"/>
</dbReference>
<dbReference type="InterPro" id="IPR003423">
    <property type="entry name" value="OMP_efflux"/>
</dbReference>
<evidence type="ECO:0000256" key="3">
    <source>
        <dbReference type="ARBA" id="ARBA00022448"/>
    </source>
</evidence>
<comment type="caution">
    <text evidence="10">The sequence shown here is derived from an EMBL/GenBank/DDBJ whole genome shotgun (WGS) entry which is preliminary data.</text>
</comment>
<evidence type="ECO:0000256" key="1">
    <source>
        <dbReference type="ARBA" id="ARBA00004442"/>
    </source>
</evidence>
<dbReference type="PANTHER" id="PTHR30026:SF20">
    <property type="entry name" value="OUTER MEMBRANE PROTEIN TOLC"/>
    <property type="match status" value="1"/>
</dbReference>
<keyword evidence="8" id="KW-0175">Coiled coil</keyword>
<evidence type="ECO:0000256" key="8">
    <source>
        <dbReference type="SAM" id="Coils"/>
    </source>
</evidence>
<dbReference type="SUPFAM" id="SSF56954">
    <property type="entry name" value="Outer membrane efflux proteins (OEP)"/>
    <property type="match status" value="1"/>
</dbReference>
<organism evidence="10 11">
    <name type="scientific">Aliiglaciecola litoralis</name>
    <dbReference type="NCBI Taxonomy" id="582857"/>
    <lineage>
        <taxon>Bacteria</taxon>
        <taxon>Pseudomonadati</taxon>
        <taxon>Pseudomonadota</taxon>
        <taxon>Gammaproteobacteria</taxon>
        <taxon>Alteromonadales</taxon>
        <taxon>Alteromonadaceae</taxon>
        <taxon>Aliiglaciecola</taxon>
    </lineage>
</organism>
<feature type="signal peptide" evidence="9">
    <location>
        <begin position="1"/>
        <end position="20"/>
    </location>
</feature>
<comment type="similarity">
    <text evidence="2">Belongs to the outer membrane factor (OMF) (TC 1.B.17) family.</text>
</comment>
<reference evidence="10 11" key="1">
    <citation type="journal article" date="2019" name="Int. J. Syst. Evol. Microbiol.">
        <title>The Global Catalogue of Microorganisms (GCM) 10K type strain sequencing project: providing services to taxonomists for standard genome sequencing and annotation.</title>
        <authorList>
            <consortium name="The Broad Institute Genomics Platform"/>
            <consortium name="The Broad Institute Genome Sequencing Center for Infectious Disease"/>
            <person name="Wu L."/>
            <person name="Ma J."/>
        </authorList>
    </citation>
    <scope>NUCLEOTIDE SEQUENCE [LARGE SCALE GENOMIC DNA]</scope>
    <source>
        <strain evidence="10 11">JCM 15896</strain>
    </source>
</reference>